<dbReference type="Pfam" id="PF13114">
    <property type="entry name" value="RecO_N_2"/>
    <property type="match status" value="1"/>
</dbReference>
<evidence type="ECO:0000313" key="4">
    <source>
        <dbReference type="Proteomes" id="UP001177258"/>
    </source>
</evidence>
<dbReference type="NCBIfam" id="NF010483">
    <property type="entry name" value="PRK13908.1"/>
    <property type="match status" value="1"/>
</dbReference>
<name>A0AA90PJW6_9HELI</name>
<protein>
    <submittedName>
        <fullName evidence="3">Recombination protein RecO</fullName>
    </submittedName>
</protein>
<gene>
    <name evidence="3" type="primary">recO</name>
    <name evidence="2" type="ORF">Q5I04_02600</name>
    <name evidence="3" type="ORF">Q5I06_03530</name>
</gene>
<dbReference type="EMBL" id="JAUPEV010000003">
    <property type="protein sequence ID" value="MDO7252802.1"/>
    <property type="molecule type" value="Genomic_DNA"/>
</dbReference>
<keyword evidence="5" id="KW-1185">Reference proteome</keyword>
<dbReference type="InterPro" id="IPR022572">
    <property type="entry name" value="DNA_rep/recomb_RecO_N"/>
</dbReference>
<feature type="domain" description="DNA replication/recombination mediator RecO N-terminal" evidence="1">
    <location>
        <begin position="1"/>
        <end position="71"/>
    </location>
</feature>
<dbReference type="Proteomes" id="UP001240777">
    <property type="component" value="Unassembled WGS sequence"/>
</dbReference>
<evidence type="ECO:0000313" key="5">
    <source>
        <dbReference type="Proteomes" id="UP001240777"/>
    </source>
</evidence>
<evidence type="ECO:0000313" key="3">
    <source>
        <dbReference type="EMBL" id="MDP2538845.1"/>
    </source>
</evidence>
<dbReference type="RefSeq" id="WP_305516648.1">
    <property type="nucleotide sequence ID" value="NZ_JAUPEV010000003.1"/>
</dbReference>
<organism evidence="3 4">
    <name type="scientific">Helicobacter cappadocius</name>
    <dbReference type="NCBI Taxonomy" id="3063998"/>
    <lineage>
        <taxon>Bacteria</taxon>
        <taxon>Pseudomonadati</taxon>
        <taxon>Campylobacterota</taxon>
        <taxon>Epsilonproteobacteria</taxon>
        <taxon>Campylobacterales</taxon>
        <taxon>Helicobacteraceae</taxon>
        <taxon>Helicobacter</taxon>
    </lineage>
</organism>
<reference evidence="3 5" key="1">
    <citation type="submission" date="2023-07" db="EMBL/GenBank/DDBJ databases">
        <title>Unpublished Manusciprt.</title>
        <authorList>
            <person name="Aydin F."/>
            <person name="Tarhane S."/>
            <person name="Saticioglu I.B."/>
            <person name="Karakaya E."/>
            <person name="Abay S."/>
            <person name="Guran O."/>
            <person name="Bozkurt E."/>
            <person name="Uzum N."/>
            <person name="Olgun K."/>
            <person name="Jablonski D."/>
        </authorList>
    </citation>
    <scope>NUCLEOTIDE SEQUENCE</scope>
    <source>
        <strain evidence="5">faydin-H75</strain>
        <strain evidence="3">Faydin-H76</strain>
    </source>
</reference>
<reference evidence="2" key="2">
    <citation type="submission" date="2023-07" db="EMBL/GenBank/DDBJ databases">
        <authorList>
            <person name="Aydin F."/>
            <person name="Tarhane S."/>
            <person name="Saticioglu I.B."/>
            <person name="Karakaya E."/>
            <person name="Abay S."/>
            <person name="Guran O."/>
            <person name="Bozkurt E."/>
            <person name="Uzum N."/>
            <person name="Olgun K."/>
            <person name="Jablonski D."/>
        </authorList>
    </citation>
    <scope>NUCLEOTIDE SEQUENCE</scope>
    <source>
        <strain evidence="2">Faydin-H75</strain>
    </source>
</reference>
<proteinExistence type="predicted"/>
<comment type="caution">
    <text evidence="3">The sequence shown here is derived from an EMBL/GenBank/DDBJ whole genome shotgun (WGS) entry which is preliminary data.</text>
</comment>
<dbReference type="AlphaFoldDB" id="A0AA90PJW6"/>
<accession>A0AA90PJW6</accession>
<dbReference type="EMBL" id="JAUYZK010000004">
    <property type="protein sequence ID" value="MDP2538845.1"/>
    <property type="molecule type" value="Genomic_DNA"/>
</dbReference>
<evidence type="ECO:0000313" key="2">
    <source>
        <dbReference type="EMBL" id="MDO7252802.1"/>
    </source>
</evidence>
<evidence type="ECO:0000259" key="1">
    <source>
        <dbReference type="Pfam" id="PF13114"/>
    </source>
</evidence>
<reference evidence="2 4" key="3">
    <citation type="journal article" date="2024" name="Syst. Appl. Microbiol.">
        <title>Helicobacter cappadocius sp. nov., from lizards: The first psychrotrophic Helicobacter species.</title>
        <authorList>
            <person name="Aydin F."/>
            <person name="Tarhane S."/>
            <person name="Karakaya E."/>
            <person name="Abay S."/>
            <person name="Kayman T."/>
            <person name="Guran O."/>
            <person name="Bozkurt E."/>
            <person name="Uzum N."/>
            <person name="Avci A."/>
            <person name="Olgun K."/>
            <person name="Jablonski D."/>
            <person name="Guran C."/>
            <person name="Burcin Saticioglu I."/>
        </authorList>
    </citation>
    <scope>NUCLEOTIDE SEQUENCE [LARGE SCALE GENOMIC DNA]</scope>
    <source>
        <strain evidence="2">Faydin-H75</strain>
        <strain evidence="4">faydin-H76</strain>
    </source>
</reference>
<dbReference type="Proteomes" id="UP001177258">
    <property type="component" value="Unassembled WGS sequence"/>
</dbReference>
<sequence>MQGYVLKTIPLKNEDIIVHILTHNSLKRLYRFYGARHSIIHLGKKIDFEEESNGIFLPRLRNVIHLGYRWESDLSRVYVWQRFIQMLHSHLFDVYELDRFYFEMLEDGAQKLKVQNPLRVALEMYAELLGFEGRDDKGKSCFVCGEALEKKISLGRAFLLGHPHCLKGNIFEQQDIFDFLYSKQTLHLDDDVVEKMWGILLKGI</sequence>